<evidence type="ECO:0000256" key="6">
    <source>
        <dbReference type="SAM" id="Phobius"/>
    </source>
</evidence>
<protein>
    <submittedName>
        <fullName evidence="7">Nitrate reductase</fullName>
    </submittedName>
</protein>
<keyword evidence="4 6" id="KW-1133">Transmembrane helix</keyword>
<feature type="transmembrane region" description="Helical" evidence="6">
    <location>
        <begin position="377"/>
        <end position="397"/>
    </location>
</feature>
<dbReference type="PANTHER" id="PTHR30618">
    <property type="entry name" value="NCS1 FAMILY PURINE/PYRIMIDINE TRANSPORTER"/>
    <property type="match status" value="1"/>
</dbReference>
<dbReference type="InterPro" id="IPR045225">
    <property type="entry name" value="Uracil/uridine/allantoin_perm"/>
</dbReference>
<feature type="transmembrane region" description="Helical" evidence="6">
    <location>
        <begin position="36"/>
        <end position="60"/>
    </location>
</feature>
<comment type="subcellular location">
    <subcellularLocation>
        <location evidence="1">Membrane</location>
        <topology evidence="1">Multi-pass membrane protein</topology>
    </subcellularLocation>
</comment>
<feature type="transmembrane region" description="Helical" evidence="6">
    <location>
        <begin position="351"/>
        <end position="371"/>
    </location>
</feature>
<organism evidence="7 8">
    <name type="scientific">Sulfobacillus thermotolerans</name>
    <dbReference type="NCBI Taxonomy" id="338644"/>
    <lineage>
        <taxon>Bacteria</taxon>
        <taxon>Bacillati</taxon>
        <taxon>Bacillota</taxon>
        <taxon>Clostridia</taxon>
        <taxon>Eubacteriales</taxon>
        <taxon>Clostridiales Family XVII. Incertae Sedis</taxon>
        <taxon>Sulfobacillus</taxon>
    </lineage>
</organism>
<feature type="transmembrane region" description="Helical" evidence="6">
    <location>
        <begin position="270"/>
        <end position="293"/>
    </location>
</feature>
<evidence type="ECO:0000313" key="7">
    <source>
        <dbReference type="EMBL" id="AUW94151.1"/>
    </source>
</evidence>
<feature type="transmembrane region" description="Helical" evidence="6">
    <location>
        <begin position="452"/>
        <end position="471"/>
    </location>
</feature>
<keyword evidence="5 6" id="KW-0472">Membrane</keyword>
<evidence type="ECO:0000256" key="1">
    <source>
        <dbReference type="ARBA" id="ARBA00004141"/>
    </source>
</evidence>
<evidence type="ECO:0000313" key="8">
    <source>
        <dbReference type="Proteomes" id="UP000325292"/>
    </source>
</evidence>
<comment type="similarity">
    <text evidence="2">Belongs to the purine-cytosine permease (2.A.39) family.</text>
</comment>
<dbReference type="Pfam" id="PF02133">
    <property type="entry name" value="Transp_cyt_pur"/>
    <property type="match status" value="1"/>
</dbReference>
<dbReference type="PANTHER" id="PTHR30618:SF0">
    <property type="entry name" value="PURINE-URACIL PERMEASE NCS1"/>
    <property type="match status" value="1"/>
</dbReference>
<dbReference type="EMBL" id="CP019454">
    <property type="protein sequence ID" value="AUW94151.1"/>
    <property type="molecule type" value="Genomic_DNA"/>
</dbReference>
<feature type="transmembrane region" description="Helical" evidence="6">
    <location>
        <begin position="190"/>
        <end position="211"/>
    </location>
</feature>
<keyword evidence="3 6" id="KW-0812">Transmembrane</keyword>
<dbReference type="Proteomes" id="UP000325292">
    <property type="component" value="Chromosome"/>
</dbReference>
<keyword evidence="8" id="KW-1185">Reference proteome</keyword>
<feature type="transmembrane region" description="Helical" evidence="6">
    <location>
        <begin position="154"/>
        <end position="178"/>
    </location>
</feature>
<name>A0ABM6RS85_9FIRM</name>
<proteinExistence type="inferred from homology"/>
<gene>
    <name evidence="7" type="ORF">BXT84_09455</name>
</gene>
<feature type="transmembrane region" description="Helical" evidence="6">
    <location>
        <begin position="313"/>
        <end position="339"/>
    </location>
</feature>
<reference evidence="7 8" key="1">
    <citation type="journal article" date="2019" name="Sci. Rep.">
        <title>Sulfobacillus thermotolerans: new insights into resistance and metabolic capacities of acidophilic chemolithotrophs.</title>
        <authorList>
            <person name="Panyushkina A.E."/>
            <person name="Babenko V.V."/>
            <person name="Nikitina A.S."/>
            <person name="Selezneva O.V."/>
            <person name="Tsaplina I.A."/>
            <person name="Letarova M.A."/>
            <person name="Kostryukova E.S."/>
            <person name="Letarov A.V."/>
        </authorList>
    </citation>
    <scope>NUCLEOTIDE SEQUENCE [LARGE SCALE GENOMIC DNA]</scope>
    <source>
        <strain evidence="7 8">Kr1</strain>
    </source>
</reference>
<accession>A0ABM6RS85</accession>
<sequence length="489" mass="53116">MKKERAAMANDLMVKDPELYNVDLAPIAKEKRRWTWVNYSTIWMGMVHNIVAYETAAALLSQGFSVAQALLAVIIANAILVLAMWLNGVAGAKYGLPFPVLIRSAFGYKGAQIPVLLRAFVAIFWFAVQSYAGSLAINALFGLLIPGWNSLSQYAFLGLQANVAIAFGLFWILHALVISHGMERIRHFELWAGPMVIIMGLIAVVWAVNAAHGLGPLFTEPSHLSPAAFDAAFPLAVTGLIGVWATLVLNIPDFTRFAKSQRDQVVGQAIGLPITAILFALISIITTSGALAAFGSAISNPVDLLQRFHNPLILVFGALTLIVATLSVNVGANVVSPAYDLVNLFPRKLHFVSAGILAIALGVLFVPWMWFNNATTIYDVLGAIGGALGPVAGLMLADFYVVRNQHYDVEQFFERSGDFRYQNGWNLRGLMAFGVGLLGAFIGLFIPSLHVLYTYSWFVGIVASFVSYALLMRPYVVATVIPEPQEAEL</sequence>
<evidence type="ECO:0000256" key="5">
    <source>
        <dbReference type="ARBA" id="ARBA00023136"/>
    </source>
</evidence>
<evidence type="ECO:0000256" key="3">
    <source>
        <dbReference type="ARBA" id="ARBA00022692"/>
    </source>
</evidence>
<feature type="transmembrane region" description="Helical" evidence="6">
    <location>
        <begin position="425"/>
        <end position="446"/>
    </location>
</feature>
<dbReference type="Gene3D" id="1.10.4160.10">
    <property type="entry name" value="Hydantoin permease"/>
    <property type="match status" value="1"/>
</dbReference>
<evidence type="ECO:0000256" key="2">
    <source>
        <dbReference type="ARBA" id="ARBA00008974"/>
    </source>
</evidence>
<dbReference type="CDD" id="cd11485">
    <property type="entry name" value="SLC-NCS1sbd_YbbW-like"/>
    <property type="match status" value="1"/>
</dbReference>
<feature type="transmembrane region" description="Helical" evidence="6">
    <location>
        <begin position="115"/>
        <end position="148"/>
    </location>
</feature>
<dbReference type="InterPro" id="IPR001248">
    <property type="entry name" value="Pur-cyt_permease"/>
</dbReference>
<feature type="transmembrane region" description="Helical" evidence="6">
    <location>
        <begin position="66"/>
        <end position="86"/>
    </location>
</feature>
<feature type="transmembrane region" description="Helical" evidence="6">
    <location>
        <begin position="231"/>
        <end position="249"/>
    </location>
</feature>
<evidence type="ECO:0000256" key="4">
    <source>
        <dbReference type="ARBA" id="ARBA00022989"/>
    </source>
</evidence>